<dbReference type="InterPro" id="IPR013815">
    <property type="entry name" value="ATP_grasp_subdomain_1"/>
</dbReference>
<dbReference type="EMBL" id="PIQA01000006">
    <property type="protein sequence ID" value="RUO64279.1"/>
    <property type="molecule type" value="Genomic_DNA"/>
</dbReference>
<keyword evidence="1" id="KW-0067">ATP-binding</keyword>
<dbReference type="GO" id="GO:0003824">
    <property type="term" value="F:catalytic activity"/>
    <property type="evidence" value="ECO:0007669"/>
    <property type="project" value="UniProtKB-ARBA"/>
</dbReference>
<sequence>MNILLTSVGRRSYLVDYFKEAVGTTGKVFSANSEKLTSGMAVADKSFVVSRVDSSNYISDLLKICHENEVKLVVSLFDIDLPYLAKEKARFKSSGIELVVSDPWVVDIANDKWETYKFFREKKFNVPATFLTIDDALASLESNQISFPLIIKPRWGMGSISLFKADDIDELQFFYNYSIKKIQESYLSILSSAELNRSVVIQECIHGDEYGLDVFNDLKGNYLITVPKKKIAMRAGETDIAMAVKDDSLLKLGEEISKCFKHPGNIDVDVFKGRDGKQYVLEVNARFGGGYPFSHSFGVNMVQSIVDEVNGLPPSVQSPLTNKVALKSINVLLANDS</sequence>
<keyword evidence="1" id="KW-0547">Nucleotide-binding</keyword>
<dbReference type="Pfam" id="PF21360">
    <property type="entry name" value="PylC-like_N"/>
    <property type="match status" value="1"/>
</dbReference>
<dbReference type="GO" id="GO:0005524">
    <property type="term" value="F:ATP binding"/>
    <property type="evidence" value="ECO:0007669"/>
    <property type="project" value="UniProtKB-UniRule"/>
</dbReference>
<dbReference type="InterPro" id="IPR048764">
    <property type="entry name" value="PylC_N"/>
</dbReference>
<dbReference type="Gene3D" id="3.30.1490.20">
    <property type="entry name" value="ATP-grasp fold, A domain"/>
    <property type="match status" value="1"/>
</dbReference>
<dbReference type="InterPro" id="IPR003806">
    <property type="entry name" value="ATP-grasp_PylC-type"/>
</dbReference>
<dbReference type="PROSITE" id="PS50975">
    <property type="entry name" value="ATP_GRASP"/>
    <property type="match status" value="1"/>
</dbReference>
<proteinExistence type="predicted"/>
<evidence type="ECO:0000313" key="3">
    <source>
        <dbReference type="EMBL" id="RUO64279.1"/>
    </source>
</evidence>
<dbReference type="Gene3D" id="3.40.50.20">
    <property type="match status" value="1"/>
</dbReference>
<evidence type="ECO:0000259" key="2">
    <source>
        <dbReference type="PROSITE" id="PS50975"/>
    </source>
</evidence>
<dbReference type="AlphaFoldDB" id="A0A432YRX4"/>
<feature type="domain" description="ATP-grasp" evidence="2">
    <location>
        <begin position="116"/>
        <end position="310"/>
    </location>
</feature>
<dbReference type="GO" id="GO:0046872">
    <property type="term" value="F:metal ion binding"/>
    <property type="evidence" value="ECO:0007669"/>
    <property type="project" value="InterPro"/>
</dbReference>
<dbReference type="Proteomes" id="UP000288361">
    <property type="component" value="Unassembled WGS sequence"/>
</dbReference>
<protein>
    <submittedName>
        <fullName evidence="3">Carbamoyl phosphate synthase large subunit</fullName>
    </submittedName>
</protein>
<dbReference type="SUPFAM" id="SSF56059">
    <property type="entry name" value="Glutathione synthetase ATP-binding domain-like"/>
    <property type="match status" value="1"/>
</dbReference>
<dbReference type="NCBIfam" id="NF009404">
    <property type="entry name" value="PRK12767.1-3"/>
    <property type="match status" value="1"/>
</dbReference>
<organism evidence="3 4">
    <name type="scientific">Idiomarina piscisalsi</name>
    <dbReference type="NCBI Taxonomy" id="1096243"/>
    <lineage>
        <taxon>Bacteria</taxon>
        <taxon>Pseudomonadati</taxon>
        <taxon>Pseudomonadota</taxon>
        <taxon>Gammaproteobacteria</taxon>
        <taxon>Alteromonadales</taxon>
        <taxon>Idiomarinaceae</taxon>
        <taxon>Idiomarina</taxon>
    </lineage>
</organism>
<name>A0A432YRX4_9GAMM</name>
<evidence type="ECO:0000313" key="4">
    <source>
        <dbReference type="Proteomes" id="UP000288361"/>
    </source>
</evidence>
<dbReference type="InterPro" id="IPR011761">
    <property type="entry name" value="ATP-grasp"/>
</dbReference>
<accession>A0A432YRX4</accession>
<evidence type="ECO:0000256" key="1">
    <source>
        <dbReference type="PROSITE-ProRule" id="PRU00409"/>
    </source>
</evidence>
<comment type="caution">
    <text evidence="3">The sequence shown here is derived from an EMBL/GenBank/DDBJ whole genome shotgun (WGS) entry which is preliminary data.</text>
</comment>
<gene>
    <name evidence="3" type="ORF">CWI73_08970</name>
</gene>
<dbReference type="Gene3D" id="3.30.470.20">
    <property type="entry name" value="ATP-grasp fold, B domain"/>
    <property type="match status" value="1"/>
</dbReference>
<reference evidence="3 4" key="1">
    <citation type="journal article" date="2011" name="Front. Microbiol.">
        <title>Genomic signatures of strain selection and enhancement in Bacillus atrophaeus var. globigii, a historical biowarfare simulant.</title>
        <authorList>
            <person name="Gibbons H.S."/>
            <person name="Broomall S.M."/>
            <person name="McNew L.A."/>
            <person name="Daligault H."/>
            <person name="Chapman C."/>
            <person name="Bruce D."/>
            <person name="Karavis M."/>
            <person name="Krepps M."/>
            <person name="McGregor P.A."/>
            <person name="Hong C."/>
            <person name="Park K.H."/>
            <person name="Akmal A."/>
            <person name="Feldman A."/>
            <person name="Lin J.S."/>
            <person name="Chang W.E."/>
            <person name="Higgs B.W."/>
            <person name="Demirev P."/>
            <person name="Lindquist J."/>
            <person name="Liem A."/>
            <person name="Fochler E."/>
            <person name="Read T.D."/>
            <person name="Tapia R."/>
            <person name="Johnson S."/>
            <person name="Bishop-Lilly K.A."/>
            <person name="Detter C."/>
            <person name="Han C."/>
            <person name="Sozhamannan S."/>
            <person name="Rosenzweig C.N."/>
            <person name="Skowronski E.W."/>
        </authorList>
    </citation>
    <scope>NUCLEOTIDE SEQUENCE [LARGE SCALE GENOMIC DNA]</scope>
    <source>
        <strain evidence="3 4">TPS4-2</strain>
    </source>
</reference>
<dbReference type="RefSeq" id="WP_126752460.1">
    <property type="nucleotide sequence ID" value="NZ_JBHUMT010000015.1"/>
</dbReference>
<dbReference type="Pfam" id="PF02655">
    <property type="entry name" value="ATP-grasp_3"/>
    <property type="match status" value="1"/>
</dbReference>